<dbReference type="EMBL" id="BOCI01000055">
    <property type="protein sequence ID" value="GHW00490.1"/>
    <property type="molecule type" value="Genomic_DNA"/>
</dbReference>
<name>A0ABQ3W539_9LACO</name>
<organism evidence="2 3">
    <name type="scientific">Lactobacillus nasalidis</name>
    <dbReference type="NCBI Taxonomy" id="2797258"/>
    <lineage>
        <taxon>Bacteria</taxon>
        <taxon>Bacillati</taxon>
        <taxon>Bacillota</taxon>
        <taxon>Bacilli</taxon>
        <taxon>Lactobacillales</taxon>
        <taxon>Lactobacillaceae</taxon>
        <taxon>Lactobacillus</taxon>
    </lineage>
</organism>
<keyword evidence="3" id="KW-1185">Reference proteome</keyword>
<keyword evidence="1" id="KW-0812">Transmembrane</keyword>
<evidence type="ECO:0000256" key="1">
    <source>
        <dbReference type="SAM" id="Phobius"/>
    </source>
</evidence>
<gene>
    <name evidence="2" type="ORF">lacNasYZ03_01770</name>
</gene>
<keyword evidence="1" id="KW-1133">Transmembrane helix</keyword>
<proteinExistence type="predicted"/>
<keyword evidence="1" id="KW-0472">Membrane</keyword>
<feature type="transmembrane region" description="Helical" evidence="1">
    <location>
        <begin position="6"/>
        <end position="25"/>
    </location>
</feature>
<feature type="transmembrane region" description="Helical" evidence="1">
    <location>
        <begin position="46"/>
        <end position="65"/>
    </location>
</feature>
<reference evidence="3" key="1">
    <citation type="submission" date="2021-01" db="EMBL/GenBank/DDBJ databases">
        <title>Draft genome sequence of Nasalis larvatus strain YZ03.</title>
        <authorList>
            <person name="Suzuki-Hashido N."/>
            <person name="Tsuchida S."/>
            <person name="Hayakawa T."/>
        </authorList>
    </citation>
    <scope>NUCLEOTIDE SEQUENCE [LARGE SCALE GENOMIC DNA]</scope>
    <source>
        <strain evidence="3">YZ03</strain>
    </source>
</reference>
<sequence>MKFLKILVKVVDVILLCFLTVVVCSNLKDYINALRTIKGTDLKVTVFGHVILILVLLTELALAVFSPKNSPQAVLDYWPSLHCLDVDRTDYANRFWSGQFAT</sequence>
<evidence type="ECO:0000313" key="3">
    <source>
        <dbReference type="Proteomes" id="UP000616547"/>
    </source>
</evidence>
<dbReference type="RefSeq" id="WP_244660725.1">
    <property type="nucleotide sequence ID" value="NZ_BOCG01000484.1"/>
</dbReference>
<evidence type="ECO:0000313" key="2">
    <source>
        <dbReference type="EMBL" id="GHW00490.1"/>
    </source>
</evidence>
<protein>
    <submittedName>
        <fullName evidence="2">Uncharacterized protein</fullName>
    </submittedName>
</protein>
<comment type="caution">
    <text evidence="2">The sequence shown here is derived from an EMBL/GenBank/DDBJ whole genome shotgun (WGS) entry which is preliminary data.</text>
</comment>
<accession>A0ABQ3W539</accession>
<dbReference type="Proteomes" id="UP000616547">
    <property type="component" value="Unassembled WGS sequence"/>
</dbReference>